<dbReference type="PANTHER" id="PTHR10629:SF50">
    <property type="entry name" value="DNA (CYTOSINE-5)-METHYLTRANSFERASE CMT3"/>
    <property type="match status" value="1"/>
</dbReference>
<proteinExistence type="inferred from homology"/>
<keyword evidence="3 5" id="KW-0949">S-adenosyl-L-methionine</keyword>
<dbReference type="InterPro" id="IPR018117">
    <property type="entry name" value="C5_DNA_meth_AS"/>
</dbReference>
<keyword evidence="2 5" id="KW-0808">Transferase</keyword>
<dbReference type="GO" id="GO:0009307">
    <property type="term" value="P:DNA restriction-modification system"/>
    <property type="evidence" value="ECO:0007669"/>
    <property type="project" value="UniProtKB-KW"/>
</dbReference>
<dbReference type="AlphaFoldDB" id="A0A956NH27"/>
<dbReference type="GO" id="GO:0003886">
    <property type="term" value="F:DNA (cytosine-5-)-methyltransferase activity"/>
    <property type="evidence" value="ECO:0007669"/>
    <property type="project" value="UniProtKB-EC"/>
</dbReference>
<dbReference type="PROSITE" id="PS00095">
    <property type="entry name" value="C5_MTASE_2"/>
    <property type="match status" value="1"/>
</dbReference>
<feature type="active site" evidence="5">
    <location>
        <position position="80"/>
    </location>
</feature>
<dbReference type="PROSITE" id="PS51679">
    <property type="entry name" value="SAM_MT_C5"/>
    <property type="match status" value="1"/>
</dbReference>
<dbReference type="Pfam" id="PF00145">
    <property type="entry name" value="DNA_methylase"/>
    <property type="match status" value="1"/>
</dbReference>
<protein>
    <recommendedName>
        <fullName evidence="7">Cytosine-specific methyltransferase</fullName>
        <ecNumber evidence="7">2.1.1.37</ecNumber>
    </recommendedName>
</protein>
<comment type="caution">
    <text evidence="8">The sequence shown here is derived from an EMBL/GenBank/DDBJ whole genome shotgun (WGS) entry which is preliminary data.</text>
</comment>
<evidence type="ECO:0000256" key="1">
    <source>
        <dbReference type="ARBA" id="ARBA00022603"/>
    </source>
</evidence>
<evidence type="ECO:0000256" key="6">
    <source>
        <dbReference type="RuleBase" id="RU000416"/>
    </source>
</evidence>
<dbReference type="InterPro" id="IPR029063">
    <property type="entry name" value="SAM-dependent_MTases_sf"/>
</dbReference>
<dbReference type="SUPFAM" id="SSF53335">
    <property type="entry name" value="S-adenosyl-L-methionine-dependent methyltransferases"/>
    <property type="match status" value="1"/>
</dbReference>
<dbReference type="InterPro" id="IPR031303">
    <property type="entry name" value="C5_meth_CS"/>
</dbReference>
<dbReference type="InterPro" id="IPR050390">
    <property type="entry name" value="C5-Methyltransferase"/>
</dbReference>
<dbReference type="GO" id="GO:0032259">
    <property type="term" value="P:methylation"/>
    <property type="evidence" value="ECO:0007669"/>
    <property type="project" value="UniProtKB-KW"/>
</dbReference>
<reference evidence="8" key="1">
    <citation type="submission" date="2020-04" db="EMBL/GenBank/DDBJ databases">
        <authorList>
            <person name="Zhang T."/>
        </authorList>
    </citation>
    <scope>NUCLEOTIDE SEQUENCE</scope>
    <source>
        <strain evidence="8">HKST-UBA02</strain>
    </source>
</reference>
<evidence type="ECO:0000256" key="5">
    <source>
        <dbReference type="PROSITE-ProRule" id="PRU01016"/>
    </source>
</evidence>
<organism evidence="8 9">
    <name type="scientific">Eiseniibacteriota bacterium</name>
    <dbReference type="NCBI Taxonomy" id="2212470"/>
    <lineage>
        <taxon>Bacteria</taxon>
        <taxon>Candidatus Eiseniibacteriota</taxon>
    </lineage>
</organism>
<dbReference type="InterPro" id="IPR001525">
    <property type="entry name" value="C5_MeTfrase"/>
</dbReference>
<dbReference type="PRINTS" id="PR00105">
    <property type="entry name" value="C5METTRFRASE"/>
</dbReference>
<evidence type="ECO:0000313" key="9">
    <source>
        <dbReference type="Proteomes" id="UP000739538"/>
    </source>
</evidence>
<comment type="catalytic activity">
    <reaction evidence="7">
        <text>a 2'-deoxycytidine in DNA + S-adenosyl-L-methionine = a 5-methyl-2'-deoxycytidine in DNA + S-adenosyl-L-homocysteine + H(+)</text>
        <dbReference type="Rhea" id="RHEA:13681"/>
        <dbReference type="Rhea" id="RHEA-COMP:11369"/>
        <dbReference type="Rhea" id="RHEA-COMP:11370"/>
        <dbReference type="ChEBI" id="CHEBI:15378"/>
        <dbReference type="ChEBI" id="CHEBI:57856"/>
        <dbReference type="ChEBI" id="CHEBI:59789"/>
        <dbReference type="ChEBI" id="CHEBI:85452"/>
        <dbReference type="ChEBI" id="CHEBI:85454"/>
        <dbReference type="EC" id="2.1.1.37"/>
    </reaction>
</comment>
<keyword evidence="4" id="KW-0680">Restriction system</keyword>
<evidence type="ECO:0000256" key="4">
    <source>
        <dbReference type="ARBA" id="ARBA00022747"/>
    </source>
</evidence>
<dbReference type="Gene3D" id="3.40.50.150">
    <property type="entry name" value="Vaccinia Virus protein VP39"/>
    <property type="match status" value="1"/>
</dbReference>
<comment type="similarity">
    <text evidence="5 6">Belongs to the class I-like SAM-binding methyltransferase superfamily. C5-methyltransferase family.</text>
</comment>
<dbReference type="EC" id="2.1.1.37" evidence="7"/>
<keyword evidence="1 5" id="KW-0489">Methyltransferase</keyword>
<evidence type="ECO:0000256" key="7">
    <source>
        <dbReference type="RuleBase" id="RU000417"/>
    </source>
</evidence>
<dbReference type="EMBL" id="JAGQHS010000201">
    <property type="protein sequence ID" value="MCA9758697.1"/>
    <property type="molecule type" value="Genomic_DNA"/>
</dbReference>
<name>A0A956NH27_UNCEI</name>
<dbReference type="PROSITE" id="PS00094">
    <property type="entry name" value="C5_MTASE_1"/>
    <property type="match status" value="1"/>
</dbReference>
<evidence type="ECO:0000256" key="3">
    <source>
        <dbReference type="ARBA" id="ARBA00022691"/>
    </source>
</evidence>
<dbReference type="GO" id="GO:0003677">
    <property type="term" value="F:DNA binding"/>
    <property type="evidence" value="ECO:0007669"/>
    <property type="project" value="TreeGrafter"/>
</dbReference>
<evidence type="ECO:0000313" key="8">
    <source>
        <dbReference type="EMBL" id="MCA9758697.1"/>
    </source>
</evidence>
<reference evidence="8" key="2">
    <citation type="journal article" date="2021" name="Microbiome">
        <title>Successional dynamics and alternative stable states in a saline activated sludge microbial community over 9 years.</title>
        <authorList>
            <person name="Wang Y."/>
            <person name="Ye J."/>
            <person name="Ju F."/>
            <person name="Liu L."/>
            <person name="Boyd J.A."/>
            <person name="Deng Y."/>
            <person name="Parks D.H."/>
            <person name="Jiang X."/>
            <person name="Yin X."/>
            <person name="Woodcroft B.J."/>
            <person name="Tyson G.W."/>
            <person name="Hugenholtz P."/>
            <person name="Polz M.F."/>
            <person name="Zhang T."/>
        </authorList>
    </citation>
    <scope>NUCLEOTIDE SEQUENCE</scope>
    <source>
        <strain evidence="8">HKST-UBA02</strain>
    </source>
</reference>
<sequence length="397" mass="44156">MSKPVAEPRQLRTVGLFAGIGGIEAGLESAGHQTRLLCELDRGACAVLEDRFPGVPIHTDICTLEDVPRGTDLIAGGFPCQDLSQAGQTRGISGAQSGLVHQVFRLLEKRRVPWVLLENVPFMLQLAQGRALEVVVENLERLGYSWAYRVVETRAFGLPQRRQRVFFLASLEEDPRRVLFSHEVEPPMEPAYDPENRPACGFYWTEGVRGLGWAVDAVPTLKGGSTVGVPSPPAIWLPSDQIVTPSIGDAERLQGFRKHWTKPAEAVVRRGARWKMVGNAVTVPVAKWVGERLAQPTDFELGLERRLHDGGRWPHAAWNVGEGRFTAHVSSWPVRKKRRPLAEFLKDEPTLLSHRATAGFLERTTRGSLRFPIGFLDAVARHRERMAKSNEEKVVVG</sequence>
<dbReference type="NCBIfam" id="TIGR00675">
    <property type="entry name" value="dcm"/>
    <property type="match status" value="1"/>
</dbReference>
<dbReference type="GO" id="GO:0044027">
    <property type="term" value="P:negative regulation of gene expression via chromosomal CpG island methylation"/>
    <property type="evidence" value="ECO:0007669"/>
    <property type="project" value="TreeGrafter"/>
</dbReference>
<evidence type="ECO:0000256" key="2">
    <source>
        <dbReference type="ARBA" id="ARBA00022679"/>
    </source>
</evidence>
<gene>
    <name evidence="8" type="primary">dcm</name>
    <name evidence="8" type="ORF">KDA27_23090</name>
</gene>
<dbReference type="PANTHER" id="PTHR10629">
    <property type="entry name" value="CYTOSINE-SPECIFIC METHYLTRANSFERASE"/>
    <property type="match status" value="1"/>
</dbReference>
<dbReference type="Proteomes" id="UP000739538">
    <property type="component" value="Unassembled WGS sequence"/>
</dbReference>
<accession>A0A956NH27</accession>